<keyword evidence="2 4" id="KW-0238">DNA-binding</keyword>
<keyword evidence="1" id="KW-0805">Transcription regulation</keyword>
<feature type="domain" description="HTH tetR-type" evidence="6">
    <location>
        <begin position="14"/>
        <end position="73"/>
    </location>
</feature>
<evidence type="ECO:0000256" key="3">
    <source>
        <dbReference type="ARBA" id="ARBA00023163"/>
    </source>
</evidence>
<keyword evidence="8" id="KW-1185">Reference proteome</keyword>
<gene>
    <name evidence="7" type="ORF">ACFP4F_20690</name>
</gene>
<dbReference type="SUPFAM" id="SSF46689">
    <property type="entry name" value="Homeodomain-like"/>
    <property type="match status" value="1"/>
</dbReference>
<name>A0ABW1MMI9_9ACTN</name>
<dbReference type="InterPro" id="IPR049445">
    <property type="entry name" value="TetR_SbtR-like_C"/>
</dbReference>
<accession>A0ABW1MMI9</accession>
<keyword evidence="3" id="KW-0804">Transcription</keyword>
<dbReference type="PANTHER" id="PTHR30055:SF234">
    <property type="entry name" value="HTH-TYPE TRANSCRIPTIONAL REGULATOR BETI"/>
    <property type="match status" value="1"/>
</dbReference>
<evidence type="ECO:0000259" key="6">
    <source>
        <dbReference type="PROSITE" id="PS50977"/>
    </source>
</evidence>
<dbReference type="PRINTS" id="PR00455">
    <property type="entry name" value="HTHTETR"/>
</dbReference>
<dbReference type="Pfam" id="PF00440">
    <property type="entry name" value="TetR_N"/>
    <property type="match status" value="1"/>
</dbReference>
<evidence type="ECO:0000256" key="2">
    <source>
        <dbReference type="ARBA" id="ARBA00023125"/>
    </source>
</evidence>
<dbReference type="Gene3D" id="1.10.357.10">
    <property type="entry name" value="Tetracycline Repressor, domain 2"/>
    <property type="match status" value="1"/>
</dbReference>
<dbReference type="SUPFAM" id="SSF48498">
    <property type="entry name" value="Tetracyclin repressor-like, C-terminal domain"/>
    <property type="match status" value="1"/>
</dbReference>
<dbReference type="Proteomes" id="UP001596139">
    <property type="component" value="Unassembled WGS sequence"/>
</dbReference>
<dbReference type="PROSITE" id="PS50977">
    <property type="entry name" value="HTH_TETR_2"/>
    <property type="match status" value="1"/>
</dbReference>
<feature type="DNA-binding region" description="H-T-H motif" evidence="4">
    <location>
        <begin position="36"/>
        <end position="55"/>
    </location>
</feature>
<dbReference type="InterPro" id="IPR050109">
    <property type="entry name" value="HTH-type_TetR-like_transc_reg"/>
</dbReference>
<proteinExistence type="predicted"/>
<reference evidence="8" key="1">
    <citation type="journal article" date="2019" name="Int. J. Syst. Evol. Microbiol.">
        <title>The Global Catalogue of Microorganisms (GCM) 10K type strain sequencing project: providing services to taxonomists for standard genome sequencing and annotation.</title>
        <authorList>
            <consortium name="The Broad Institute Genomics Platform"/>
            <consortium name="The Broad Institute Genome Sequencing Center for Infectious Disease"/>
            <person name="Wu L."/>
            <person name="Ma J."/>
        </authorList>
    </citation>
    <scope>NUCLEOTIDE SEQUENCE [LARGE SCALE GENOMIC DNA]</scope>
    <source>
        <strain evidence="8">CGMCC 1.15180</strain>
    </source>
</reference>
<organism evidence="7 8">
    <name type="scientific">Streptomyces ochraceiscleroticus</name>
    <dbReference type="NCBI Taxonomy" id="47761"/>
    <lineage>
        <taxon>Bacteria</taxon>
        <taxon>Bacillati</taxon>
        <taxon>Actinomycetota</taxon>
        <taxon>Actinomycetes</taxon>
        <taxon>Kitasatosporales</taxon>
        <taxon>Streptomycetaceae</taxon>
        <taxon>Streptomyces</taxon>
    </lineage>
</organism>
<protein>
    <submittedName>
        <fullName evidence="7">TetR/AcrR family transcriptional regulator</fullName>
    </submittedName>
</protein>
<dbReference type="EMBL" id="JBHSPX010000006">
    <property type="protein sequence ID" value="MFC6064945.1"/>
    <property type="molecule type" value="Genomic_DNA"/>
</dbReference>
<evidence type="ECO:0000256" key="4">
    <source>
        <dbReference type="PROSITE-ProRule" id="PRU00335"/>
    </source>
</evidence>
<evidence type="ECO:0000313" key="8">
    <source>
        <dbReference type="Proteomes" id="UP001596139"/>
    </source>
</evidence>
<sequence length="295" mass="30861">MPETVSAALRADARRNRALVLQAARSAFEERGLTVPLGEIARRAGVGAGTVYRHFPSKDALFRATVADRLRLFTDTARDLADVPDPGEVFFRFISSVVRLVAQNKAMCAALEGAAVTDARPVLPGLEEEFWSALEVLLIRAQRAGTVRKDVSLADVRVLLTGCMTMEVRRAAASGGPEGAPGEGVTGRMTALMCDGLRAGRDVTKLPFEAAENNETVCEECGGPVRMAHTGRPARYCGGACRQKAHRTRARTRTGGTAAPEAQPADGITAESADGSANGATTGAADGPAEVTAGA</sequence>
<comment type="caution">
    <text evidence="7">The sequence shown here is derived from an EMBL/GenBank/DDBJ whole genome shotgun (WGS) entry which is preliminary data.</text>
</comment>
<evidence type="ECO:0000256" key="5">
    <source>
        <dbReference type="SAM" id="MobiDB-lite"/>
    </source>
</evidence>
<evidence type="ECO:0000313" key="7">
    <source>
        <dbReference type="EMBL" id="MFC6064945.1"/>
    </source>
</evidence>
<dbReference type="InterPro" id="IPR036271">
    <property type="entry name" value="Tet_transcr_reg_TetR-rel_C_sf"/>
</dbReference>
<evidence type="ECO:0000256" key="1">
    <source>
        <dbReference type="ARBA" id="ARBA00023015"/>
    </source>
</evidence>
<feature type="region of interest" description="Disordered" evidence="5">
    <location>
        <begin position="247"/>
        <end position="295"/>
    </location>
</feature>
<dbReference type="PANTHER" id="PTHR30055">
    <property type="entry name" value="HTH-TYPE TRANSCRIPTIONAL REGULATOR RUTR"/>
    <property type="match status" value="1"/>
</dbReference>
<dbReference type="Pfam" id="PF21597">
    <property type="entry name" value="TetR_C_43"/>
    <property type="match status" value="1"/>
</dbReference>
<dbReference type="InterPro" id="IPR001647">
    <property type="entry name" value="HTH_TetR"/>
</dbReference>
<dbReference type="InterPro" id="IPR009057">
    <property type="entry name" value="Homeodomain-like_sf"/>
</dbReference>
<dbReference type="RefSeq" id="WP_063761726.1">
    <property type="nucleotide sequence ID" value="NZ_JBHSPX010000006.1"/>
</dbReference>